<gene>
    <name evidence="2" type="ORF">FM038_008730</name>
</gene>
<keyword evidence="3" id="KW-1185">Reference proteome</keyword>
<proteinExistence type="predicted"/>
<feature type="region of interest" description="Disordered" evidence="1">
    <location>
        <begin position="1"/>
        <end position="20"/>
    </location>
</feature>
<dbReference type="NCBIfam" id="NF011664">
    <property type="entry name" value="PRK15084.1"/>
    <property type="match status" value="1"/>
</dbReference>
<reference evidence="2" key="1">
    <citation type="submission" date="2021-07" db="EMBL/GenBank/DDBJ databases">
        <title>Shewanella sp. YLB-07 whole genome sequence.</title>
        <authorList>
            <person name="Yu L."/>
        </authorList>
    </citation>
    <scope>NUCLEOTIDE SEQUENCE</scope>
    <source>
        <strain evidence="2">YLB-08</strain>
    </source>
</reference>
<name>A0ABX6VF10_9GAMM</name>
<organism evidence="2 3">
    <name type="scientific">Shewanella eurypsychrophilus</name>
    <dbReference type="NCBI Taxonomy" id="2593656"/>
    <lineage>
        <taxon>Bacteria</taxon>
        <taxon>Pseudomonadati</taxon>
        <taxon>Pseudomonadota</taxon>
        <taxon>Gammaproteobacteria</taxon>
        <taxon>Alteromonadales</taxon>
        <taxon>Shewanellaceae</taxon>
        <taxon>Shewanella</taxon>
    </lineage>
</organism>
<protein>
    <submittedName>
        <fullName evidence="2">Formate hydrogenlyase maturation HycH family protein</fullName>
    </submittedName>
</protein>
<dbReference type="RefSeq" id="WP_199242735.1">
    <property type="nucleotide sequence ID" value="NZ_CP045503.2"/>
</dbReference>
<accession>A0ABX6VF10</accession>
<dbReference type="Proteomes" id="UP000316416">
    <property type="component" value="Chromosome"/>
</dbReference>
<dbReference type="EMBL" id="CP045503">
    <property type="protein sequence ID" value="QPG60405.2"/>
    <property type="molecule type" value="Genomic_DNA"/>
</dbReference>
<evidence type="ECO:0000313" key="3">
    <source>
        <dbReference type="Proteomes" id="UP000316416"/>
    </source>
</evidence>
<dbReference type="Pfam" id="PF07450">
    <property type="entry name" value="HycH"/>
    <property type="match status" value="1"/>
</dbReference>
<evidence type="ECO:0000256" key="1">
    <source>
        <dbReference type="SAM" id="MobiDB-lite"/>
    </source>
</evidence>
<evidence type="ECO:0000313" key="2">
    <source>
        <dbReference type="EMBL" id="QPG60405.2"/>
    </source>
</evidence>
<sequence length="161" mass="18273">MSMKSVSVESMSTKSVPDKPKIPDMATMSDKVMFYSLNRKFVDEKDDVPEEAKEIIYYGLAIGHHLGIVDCLKVVVSCSRQAYQEWLEYLPEGSVARQKMEGFFTFGEITIFPEHIHMLANAFQAVIAEQTPEFKTLSESFITALGALHREPDVYIMVRGR</sequence>
<dbReference type="InterPro" id="IPR010005">
    <property type="entry name" value="Formate_DH_maturation_HycH"/>
</dbReference>
<feature type="compositionally biased region" description="Low complexity" evidence="1">
    <location>
        <begin position="1"/>
        <end position="15"/>
    </location>
</feature>